<organism evidence="2 3">
    <name type="scientific">Teratosphaeria destructans</name>
    <dbReference type="NCBI Taxonomy" id="418781"/>
    <lineage>
        <taxon>Eukaryota</taxon>
        <taxon>Fungi</taxon>
        <taxon>Dikarya</taxon>
        <taxon>Ascomycota</taxon>
        <taxon>Pezizomycotina</taxon>
        <taxon>Dothideomycetes</taxon>
        <taxon>Dothideomycetidae</taxon>
        <taxon>Mycosphaerellales</taxon>
        <taxon>Teratosphaeriaceae</taxon>
        <taxon>Teratosphaeria</taxon>
    </lineage>
</organism>
<evidence type="ECO:0000313" key="2">
    <source>
        <dbReference type="EMBL" id="KAH9825954.1"/>
    </source>
</evidence>
<accession>A0A9W7W155</accession>
<proteinExistence type="predicted"/>
<dbReference type="AlphaFoldDB" id="A0A9W7W155"/>
<name>A0A9W7W155_9PEZI</name>
<reference evidence="2 3" key="1">
    <citation type="journal article" date="2018" name="IMA Fungus">
        <title>IMA Genome-F 10: Nine draft genome sequences of Claviceps purpurea s.lat., including C. arundinis, C. humidiphila, and C. cf. spartinae, pseudomolecules for the pitch canker pathogen Fusarium circinatum, draft genome of Davidsoniella eucalypti, Grosmannia galeiformis, Quambalaria eucalypti, and Teratosphaeria destructans.</title>
        <authorList>
            <person name="Wingfield B.D."/>
            <person name="Liu M."/>
            <person name="Nguyen H.D."/>
            <person name="Lane F.A."/>
            <person name="Morgan S.W."/>
            <person name="De Vos L."/>
            <person name="Wilken P.M."/>
            <person name="Duong T.A."/>
            <person name="Aylward J."/>
            <person name="Coetzee M.P."/>
            <person name="Dadej K."/>
            <person name="De Beer Z.W."/>
            <person name="Findlay W."/>
            <person name="Havenga M."/>
            <person name="Kolarik M."/>
            <person name="Menzies J.G."/>
            <person name="Naidoo K."/>
            <person name="Pochopski O."/>
            <person name="Shoukouhi P."/>
            <person name="Santana Q.C."/>
            <person name="Seifert K.A."/>
            <person name="Soal N."/>
            <person name="Steenkamp E.T."/>
            <person name="Tatham C.T."/>
            <person name="van der Nest M.A."/>
            <person name="Wingfield M.J."/>
        </authorList>
    </citation>
    <scope>NUCLEOTIDE SEQUENCE [LARGE SCALE GENOMIC DNA]</scope>
    <source>
        <strain evidence="2">CMW44962</strain>
    </source>
</reference>
<keyword evidence="3" id="KW-1185">Reference proteome</keyword>
<comment type="caution">
    <text evidence="2">The sequence shown here is derived from an EMBL/GenBank/DDBJ whole genome shotgun (WGS) entry which is preliminary data.</text>
</comment>
<feature type="region of interest" description="Disordered" evidence="1">
    <location>
        <begin position="1"/>
        <end position="20"/>
    </location>
</feature>
<gene>
    <name evidence="2" type="ORF">Tdes44962_MAKER03878</name>
</gene>
<sequence>MAELQNVHGHQAEGSARRAAKADPIMLPAGAVAPKTAKAIFFRRPGSYNSASNARLLGRAIDGPMPMS</sequence>
<dbReference type="EMBL" id="RIBY02002056">
    <property type="protein sequence ID" value="KAH9825954.1"/>
    <property type="molecule type" value="Genomic_DNA"/>
</dbReference>
<dbReference type="Proteomes" id="UP001138500">
    <property type="component" value="Unassembled WGS sequence"/>
</dbReference>
<reference evidence="2 3" key="2">
    <citation type="journal article" date="2021" name="Curr. Genet.">
        <title>Genetic response to nitrogen starvation in the aggressive Eucalyptus foliar pathogen Teratosphaeria destructans.</title>
        <authorList>
            <person name="Havenga M."/>
            <person name="Wingfield B.D."/>
            <person name="Wingfield M.J."/>
            <person name="Dreyer L.L."/>
            <person name="Roets F."/>
            <person name="Aylward J."/>
        </authorList>
    </citation>
    <scope>NUCLEOTIDE SEQUENCE [LARGE SCALE GENOMIC DNA]</scope>
    <source>
        <strain evidence="2">CMW44962</strain>
    </source>
</reference>
<evidence type="ECO:0000313" key="3">
    <source>
        <dbReference type="Proteomes" id="UP001138500"/>
    </source>
</evidence>
<protein>
    <submittedName>
        <fullName evidence="2">Uncharacterized protein</fullName>
    </submittedName>
</protein>
<evidence type="ECO:0000256" key="1">
    <source>
        <dbReference type="SAM" id="MobiDB-lite"/>
    </source>
</evidence>